<keyword evidence="3" id="KW-1278">Translocase</keyword>
<name>A0A1C9FRW3_DUNSA</name>
<evidence type="ECO:0000256" key="6">
    <source>
        <dbReference type="ARBA" id="ARBA00023136"/>
    </source>
</evidence>
<feature type="transmembrane region" description="Helical" evidence="7">
    <location>
        <begin position="36"/>
        <end position="53"/>
    </location>
</feature>
<feature type="transmembrane region" description="Helical" evidence="7">
    <location>
        <begin position="288"/>
        <end position="309"/>
    </location>
</feature>
<evidence type="ECO:0000256" key="2">
    <source>
        <dbReference type="ARBA" id="ARBA00022692"/>
    </source>
</evidence>
<gene>
    <name evidence="9" type="primary">nad2</name>
</gene>
<keyword evidence="2 7" id="KW-0812">Transmembrane</keyword>
<evidence type="ECO:0000256" key="4">
    <source>
        <dbReference type="ARBA" id="ARBA00022989"/>
    </source>
</evidence>
<feature type="transmembrane region" description="Helical" evidence="7">
    <location>
        <begin position="59"/>
        <end position="78"/>
    </location>
</feature>
<feature type="transmembrane region" description="Helical" evidence="7">
    <location>
        <begin position="321"/>
        <end position="339"/>
    </location>
</feature>
<protein>
    <submittedName>
        <fullName evidence="9">NADH dehydrogenase subunit 2</fullName>
    </submittedName>
</protein>
<accession>A0A1C9FRW3</accession>
<reference evidence="9" key="1">
    <citation type="submission" date="2016-08" db="EMBL/GenBank/DDBJ databases">
        <title>The complete mitochondrial genome of Dunaliella salina strain SQ.</title>
        <authorList>
            <person name="Magdaleno D.A."/>
            <person name="Lopez H."/>
            <person name="Stephano J.L."/>
        </authorList>
    </citation>
    <scope>NUCLEOTIDE SEQUENCE</scope>
    <source>
        <strain evidence="9">SQ</strain>
    </source>
</reference>
<keyword evidence="6 7" id="KW-0472">Membrane</keyword>
<dbReference type="PANTHER" id="PTHR22773">
    <property type="entry name" value="NADH DEHYDROGENASE"/>
    <property type="match status" value="1"/>
</dbReference>
<evidence type="ECO:0000313" key="9">
    <source>
        <dbReference type="EMBL" id="AOO35683.1"/>
    </source>
</evidence>
<evidence type="ECO:0000256" key="7">
    <source>
        <dbReference type="SAM" id="Phobius"/>
    </source>
</evidence>
<evidence type="ECO:0000256" key="3">
    <source>
        <dbReference type="ARBA" id="ARBA00022967"/>
    </source>
</evidence>
<feature type="transmembrane region" description="Helical" evidence="7">
    <location>
        <begin position="6"/>
        <end position="24"/>
    </location>
</feature>
<evidence type="ECO:0000259" key="8">
    <source>
        <dbReference type="Pfam" id="PF00361"/>
    </source>
</evidence>
<evidence type="ECO:0000256" key="5">
    <source>
        <dbReference type="ARBA" id="ARBA00023027"/>
    </source>
</evidence>
<dbReference type="InterPro" id="IPR001750">
    <property type="entry name" value="ND/Mrp_TM"/>
</dbReference>
<keyword evidence="5" id="KW-0520">NAD</keyword>
<feature type="transmembrane region" description="Helical" evidence="7">
    <location>
        <begin position="246"/>
        <end position="267"/>
    </location>
</feature>
<feature type="transmembrane region" description="Helical" evidence="7">
    <location>
        <begin position="189"/>
        <end position="210"/>
    </location>
</feature>
<feature type="transmembrane region" description="Helical" evidence="7">
    <location>
        <begin position="222"/>
        <end position="240"/>
    </location>
</feature>
<keyword evidence="4 7" id="KW-1133">Transmembrane helix</keyword>
<geneLocation type="mitochondrion" evidence="9"/>
<feature type="transmembrane region" description="Helical" evidence="7">
    <location>
        <begin position="417"/>
        <end position="439"/>
    </location>
</feature>
<keyword evidence="9" id="KW-0496">Mitochondrion</keyword>
<dbReference type="AlphaFoldDB" id="A0A1C9FRW3"/>
<dbReference type="GO" id="GO:0016020">
    <property type="term" value="C:membrane"/>
    <property type="evidence" value="ECO:0007669"/>
    <property type="project" value="UniProtKB-SubCell"/>
</dbReference>
<dbReference type="EMBL" id="KX641170">
    <property type="protein sequence ID" value="AOO35683.1"/>
    <property type="molecule type" value="Genomic_DNA"/>
</dbReference>
<organism evidence="9">
    <name type="scientific">Dunaliella salina</name>
    <name type="common">Green alga</name>
    <name type="synonym">Protococcus salinus</name>
    <dbReference type="NCBI Taxonomy" id="3046"/>
    <lineage>
        <taxon>Eukaryota</taxon>
        <taxon>Viridiplantae</taxon>
        <taxon>Chlorophyta</taxon>
        <taxon>core chlorophytes</taxon>
        <taxon>Chlorophyceae</taxon>
        <taxon>CS clade</taxon>
        <taxon>Chlamydomonadales</taxon>
        <taxon>Dunaliellaceae</taxon>
        <taxon>Dunaliella</taxon>
    </lineage>
</organism>
<feature type="domain" description="NADH:quinone oxidoreductase/Mrp antiporter transmembrane" evidence="8">
    <location>
        <begin position="102"/>
        <end position="313"/>
    </location>
</feature>
<comment type="subcellular location">
    <subcellularLocation>
        <location evidence="1">Membrane</location>
        <topology evidence="1">Multi-pass membrane protein</topology>
    </subcellularLocation>
</comment>
<feature type="transmembrane region" description="Helical" evidence="7">
    <location>
        <begin position="85"/>
        <end position="102"/>
    </location>
</feature>
<evidence type="ECO:0000256" key="1">
    <source>
        <dbReference type="ARBA" id="ARBA00004141"/>
    </source>
</evidence>
<feature type="transmembrane region" description="Helical" evidence="7">
    <location>
        <begin position="351"/>
        <end position="371"/>
    </location>
</feature>
<proteinExistence type="predicted"/>
<sequence length="442" mass="49972">MLWYSLIELDFLISLIIVIVYGLFSLRCKNINLTDVYFISRLLPITFIIGFYVESCNTVFYPSIDLLVAILTSIVMGSFRNFESILLLLLAFVGNIFMLHSIDFMTFFITLEAQNFCFFVLCALMSSKISSSFNVEASIKFFVLSAFTSGVLLYWFSHIYLITGCTTFSLINNFFSIGEAGTYVNSTSFFSYFVLCALLFKLGAAPLHLWVTHIYSGVKRNLLLYISTIPKLSLFGFWFNNFQTTVSYSSVLLFSLFSLILGSFSAYNQPALRSLFAYSTINEMGLMLLAVESAGFHALFQHLGLYIISQFLLWNLHDKNLFSIVALTLAGLPPLAGFFGKAFIFWHASTVGLFTTLLVALICTVVSLVYYLRIIRLFYNASSAISLRFLHYTGACSIRRSMIIQPTNTIYSMETRVALTSLCVVLLFFLPIFVIKPFVCFA</sequence>
<dbReference type="Pfam" id="PF00361">
    <property type="entry name" value="Proton_antipo_M"/>
    <property type="match status" value="1"/>
</dbReference>
<feature type="transmembrane region" description="Helical" evidence="7">
    <location>
        <begin position="141"/>
        <end position="169"/>
    </location>
</feature>